<feature type="chain" id="PRO_5047534760" evidence="2">
    <location>
        <begin position="28"/>
        <end position="553"/>
    </location>
</feature>
<sequence>MKSLRNWTIVILAVMVCAGAMILSAVASPVDVRATYNEQDGQVTISGQLSSEAGKLVSLQVINPLNQLDLLDQTAIGADGSYQFSYVLKQKINGTYFVNVNVEQSTQVLGTTFEVSVISPPTSTPVVTPTPTPDSTSSDSDDSSTTAPQPSTGQPVVKSSPHVVVDQTGAIVSAKLDKEAVDKVFSTGDSHLVVEIQPVEGAKQYQMYVPASMFLAAAEQQMTIVTEFGSLTIPNGLLSNVDLHSAAEVGFVIASADRSSIPDEMKGQIGRRPVLELSIVVDGKPVNFNNPSTAVTVAIPYQPTEEELKNPEYIVVWYIDHAGEARAVPSGKYDASTGTVMFKTTHFSTFAVGYQQKSFADLSTVEWARKPIEVMASKGNISGTSDTLFQPTVNMSRADFMILLTKSFDFNADVTTNFRDVHPIDYYYEAVGIAKQLGLAEGQGDGTFHPNEQISRQDMMVLLARAMGAAGMQIAKGAPSDLEAFSDKSHIASYAVNEIAALMKSGFVEGSGSMLNPTGYATRAEAAVMLYRIYNKQQNQTVVPDAPDIYFER</sequence>
<keyword evidence="2" id="KW-0732">Signal</keyword>
<protein>
    <submittedName>
        <fullName evidence="4">S-layer homology domain-containing protein</fullName>
    </submittedName>
</protein>
<dbReference type="RefSeq" id="WP_164819662.1">
    <property type="nucleotide sequence ID" value="NZ_JAROBY010000014.1"/>
</dbReference>
<dbReference type="Proteomes" id="UP001355653">
    <property type="component" value="Unassembled WGS sequence"/>
</dbReference>
<evidence type="ECO:0000256" key="1">
    <source>
        <dbReference type="SAM" id="MobiDB-lite"/>
    </source>
</evidence>
<evidence type="ECO:0000313" key="5">
    <source>
        <dbReference type="Proteomes" id="UP001355653"/>
    </source>
</evidence>
<accession>A0ABU6D997</accession>
<evidence type="ECO:0000313" key="4">
    <source>
        <dbReference type="EMBL" id="MEB4793867.1"/>
    </source>
</evidence>
<feature type="region of interest" description="Disordered" evidence="1">
    <location>
        <begin position="120"/>
        <end position="160"/>
    </location>
</feature>
<dbReference type="InterPro" id="IPR051465">
    <property type="entry name" value="Cell_Envelope_Struct_Comp"/>
</dbReference>
<dbReference type="EMBL" id="JAROBY010000014">
    <property type="protein sequence ID" value="MEB4793867.1"/>
    <property type="molecule type" value="Genomic_DNA"/>
</dbReference>
<dbReference type="Pfam" id="PF00395">
    <property type="entry name" value="SLH"/>
    <property type="match status" value="3"/>
</dbReference>
<dbReference type="PANTHER" id="PTHR43308">
    <property type="entry name" value="OUTER MEMBRANE PROTEIN ALPHA-RELATED"/>
    <property type="match status" value="1"/>
</dbReference>
<comment type="caution">
    <text evidence="4">The sequence shown here is derived from an EMBL/GenBank/DDBJ whole genome shotgun (WGS) entry which is preliminary data.</text>
</comment>
<name>A0ABU6D997_9BACL</name>
<dbReference type="PANTHER" id="PTHR43308:SF5">
    <property type="entry name" value="S-LAYER PROTEIN _ PEPTIDOGLYCAN ENDO-BETA-N-ACETYLGLUCOSAMINIDASE"/>
    <property type="match status" value="1"/>
</dbReference>
<evidence type="ECO:0000259" key="3">
    <source>
        <dbReference type="PROSITE" id="PS51272"/>
    </source>
</evidence>
<proteinExistence type="predicted"/>
<keyword evidence="5" id="KW-1185">Reference proteome</keyword>
<feature type="signal peptide" evidence="2">
    <location>
        <begin position="1"/>
        <end position="27"/>
    </location>
</feature>
<feature type="domain" description="SLH" evidence="3">
    <location>
        <begin position="414"/>
        <end position="477"/>
    </location>
</feature>
<feature type="domain" description="SLH" evidence="3">
    <location>
        <begin position="482"/>
        <end position="544"/>
    </location>
</feature>
<feature type="compositionally biased region" description="Low complexity" evidence="1">
    <location>
        <begin position="120"/>
        <end position="152"/>
    </location>
</feature>
<evidence type="ECO:0000256" key="2">
    <source>
        <dbReference type="SAM" id="SignalP"/>
    </source>
</evidence>
<reference evidence="4 5" key="1">
    <citation type="submission" date="2023-03" db="EMBL/GenBank/DDBJ databases">
        <title>Bacillus Genome Sequencing.</title>
        <authorList>
            <person name="Dunlap C."/>
        </authorList>
    </citation>
    <scope>NUCLEOTIDE SEQUENCE [LARGE SCALE GENOMIC DNA]</scope>
    <source>
        <strain evidence="4 5">NRS-1351</strain>
    </source>
</reference>
<feature type="domain" description="SLH" evidence="3">
    <location>
        <begin position="355"/>
        <end position="413"/>
    </location>
</feature>
<dbReference type="PROSITE" id="PS51272">
    <property type="entry name" value="SLH"/>
    <property type="match status" value="3"/>
</dbReference>
<organism evidence="4 5">
    <name type="scientific">Paenibacillus chondroitinus</name>
    <dbReference type="NCBI Taxonomy" id="59842"/>
    <lineage>
        <taxon>Bacteria</taxon>
        <taxon>Bacillati</taxon>
        <taxon>Bacillota</taxon>
        <taxon>Bacilli</taxon>
        <taxon>Bacillales</taxon>
        <taxon>Paenibacillaceae</taxon>
        <taxon>Paenibacillus</taxon>
    </lineage>
</organism>
<gene>
    <name evidence="4" type="ORF">P5G65_08175</name>
</gene>
<dbReference type="InterPro" id="IPR001119">
    <property type="entry name" value="SLH_dom"/>
</dbReference>